<protein>
    <submittedName>
        <fullName evidence="2">Uncharacterized protein</fullName>
    </submittedName>
</protein>
<name>A0A382B377_9ZZZZ</name>
<accession>A0A382B377</accession>
<proteinExistence type="predicted"/>
<feature type="compositionally biased region" description="Basic residues" evidence="1">
    <location>
        <begin position="21"/>
        <end position="31"/>
    </location>
</feature>
<organism evidence="2">
    <name type="scientific">marine metagenome</name>
    <dbReference type="NCBI Taxonomy" id="408172"/>
    <lineage>
        <taxon>unclassified sequences</taxon>
        <taxon>metagenomes</taxon>
        <taxon>ecological metagenomes</taxon>
    </lineage>
</organism>
<dbReference type="EMBL" id="UINC01027996">
    <property type="protein sequence ID" value="SVB08208.1"/>
    <property type="molecule type" value="Genomic_DNA"/>
</dbReference>
<evidence type="ECO:0000313" key="2">
    <source>
        <dbReference type="EMBL" id="SVB08208.1"/>
    </source>
</evidence>
<sequence>MDVHHWRCATGLTDGPSHQCGRPRRSPRSRSKVHDRQRLETLIGFLSDNPFDFGDQWVDPPSVIPESVGDANGGSVVEGVPSAT</sequence>
<dbReference type="AlphaFoldDB" id="A0A382B377"/>
<feature type="region of interest" description="Disordered" evidence="1">
    <location>
        <begin position="1"/>
        <end position="36"/>
    </location>
</feature>
<gene>
    <name evidence="2" type="ORF">METZ01_LOCUS161062</name>
</gene>
<reference evidence="2" key="1">
    <citation type="submission" date="2018-05" db="EMBL/GenBank/DDBJ databases">
        <authorList>
            <person name="Lanie J.A."/>
            <person name="Ng W.-L."/>
            <person name="Kazmierczak K.M."/>
            <person name="Andrzejewski T.M."/>
            <person name="Davidsen T.M."/>
            <person name="Wayne K.J."/>
            <person name="Tettelin H."/>
            <person name="Glass J.I."/>
            <person name="Rusch D."/>
            <person name="Podicherti R."/>
            <person name="Tsui H.-C.T."/>
            <person name="Winkler M.E."/>
        </authorList>
    </citation>
    <scope>NUCLEOTIDE SEQUENCE</scope>
</reference>
<evidence type="ECO:0000256" key="1">
    <source>
        <dbReference type="SAM" id="MobiDB-lite"/>
    </source>
</evidence>